<reference evidence="8 9" key="1">
    <citation type="journal article" date="2014" name="Agronomy (Basel)">
        <title>A Draft Genome Sequence for Ensete ventricosum, the Drought-Tolerant Tree Against Hunger.</title>
        <authorList>
            <person name="Harrison J."/>
            <person name="Moore K.A."/>
            <person name="Paszkiewicz K."/>
            <person name="Jones T."/>
            <person name="Grant M."/>
            <person name="Ambacheew D."/>
            <person name="Muzemil S."/>
            <person name="Studholme D.J."/>
        </authorList>
    </citation>
    <scope>NUCLEOTIDE SEQUENCE [LARGE SCALE GENOMIC DNA]</scope>
</reference>
<evidence type="ECO:0000256" key="5">
    <source>
        <dbReference type="ARBA" id="ARBA00024045"/>
    </source>
</evidence>
<evidence type="ECO:0000256" key="3">
    <source>
        <dbReference type="ARBA" id="ARBA00023288"/>
    </source>
</evidence>
<keyword evidence="3" id="KW-0449">Lipoprotein</keyword>
<dbReference type="EMBL" id="AMZH03023911">
    <property type="protein sequence ID" value="RRT36215.1"/>
    <property type="molecule type" value="Genomic_DNA"/>
</dbReference>
<evidence type="ECO:0000313" key="8">
    <source>
        <dbReference type="EMBL" id="RRT36215.1"/>
    </source>
</evidence>
<evidence type="ECO:0000259" key="7">
    <source>
        <dbReference type="PROSITE" id="PS50846"/>
    </source>
</evidence>
<evidence type="ECO:0000256" key="2">
    <source>
        <dbReference type="ARBA" id="ARBA00022723"/>
    </source>
</evidence>
<evidence type="ECO:0000256" key="1">
    <source>
        <dbReference type="ARBA" id="ARBA00022481"/>
    </source>
</evidence>
<name>A0A426X9R2_ENSVE</name>
<dbReference type="GO" id="GO:0046872">
    <property type="term" value="F:metal ion binding"/>
    <property type="evidence" value="ECO:0007669"/>
    <property type="project" value="UniProtKB-KW"/>
</dbReference>
<accession>A0A426X9R2</accession>
<dbReference type="AlphaFoldDB" id="A0A426X9R2"/>
<protein>
    <recommendedName>
        <fullName evidence="7">HMA domain-containing protein</fullName>
    </recommendedName>
</protein>
<keyword evidence="4" id="KW-0636">Prenylation</keyword>
<comment type="caution">
    <text evidence="8">The sequence shown here is derived from an EMBL/GenBank/DDBJ whole genome shotgun (WGS) entry which is preliminary data.</text>
</comment>
<evidence type="ECO:0000313" key="9">
    <source>
        <dbReference type="Proteomes" id="UP000287651"/>
    </source>
</evidence>
<dbReference type="PANTHER" id="PTHR45811:SF33">
    <property type="entry name" value="HEAVY METAL-ASSOCIATED ISOPRENYLATED PLANT PROTEIN 2-RELATED"/>
    <property type="match status" value="1"/>
</dbReference>
<evidence type="ECO:0000256" key="6">
    <source>
        <dbReference type="SAM" id="MobiDB-lite"/>
    </source>
</evidence>
<dbReference type="PROSITE" id="PS50846">
    <property type="entry name" value="HMA_2"/>
    <property type="match status" value="1"/>
</dbReference>
<dbReference type="InterPro" id="IPR051863">
    <property type="entry name" value="HIPP"/>
</dbReference>
<dbReference type="InterPro" id="IPR006121">
    <property type="entry name" value="HMA_dom"/>
</dbReference>
<dbReference type="Proteomes" id="UP000287651">
    <property type="component" value="Unassembled WGS sequence"/>
</dbReference>
<sequence>MKVSGDRLRRKGFVVIITLCSDSFLGVQLQKIVLKVSVMCTKCKICIMTTISKFDGMQALIASVVGIVSIAMDVEKSTVTIVGGVDAVGVVKALRKAKKPAEIVSVGEPDKKDEKKDEKKKPEDCKLPPCCNDCRTTIVWLDEPSVCTIS</sequence>
<feature type="compositionally biased region" description="Basic and acidic residues" evidence="6">
    <location>
        <begin position="108"/>
        <end position="126"/>
    </location>
</feature>
<feature type="region of interest" description="Disordered" evidence="6">
    <location>
        <begin position="105"/>
        <end position="126"/>
    </location>
</feature>
<dbReference type="PANTHER" id="PTHR45811">
    <property type="entry name" value="COPPER TRANSPORT PROTEIN FAMILY-RELATED"/>
    <property type="match status" value="1"/>
</dbReference>
<feature type="domain" description="HMA" evidence="7">
    <location>
        <begin position="29"/>
        <end position="102"/>
    </location>
</feature>
<keyword evidence="2" id="KW-0479">Metal-binding</keyword>
<organism evidence="8 9">
    <name type="scientific">Ensete ventricosum</name>
    <name type="common">Abyssinian banana</name>
    <name type="synonym">Musa ensete</name>
    <dbReference type="NCBI Taxonomy" id="4639"/>
    <lineage>
        <taxon>Eukaryota</taxon>
        <taxon>Viridiplantae</taxon>
        <taxon>Streptophyta</taxon>
        <taxon>Embryophyta</taxon>
        <taxon>Tracheophyta</taxon>
        <taxon>Spermatophyta</taxon>
        <taxon>Magnoliopsida</taxon>
        <taxon>Liliopsida</taxon>
        <taxon>Zingiberales</taxon>
        <taxon>Musaceae</taxon>
        <taxon>Ensete</taxon>
    </lineage>
</organism>
<keyword evidence="1" id="KW-0488">Methylation</keyword>
<comment type="similarity">
    <text evidence="5">Belongs to the HIPP family.</text>
</comment>
<proteinExistence type="inferred from homology"/>
<gene>
    <name evidence="8" type="ORF">B296_00024030</name>
</gene>
<dbReference type="Gene3D" id="3.30.70.100">
    <property type="match status" value="1"/>
</dbReference>
<evidence type="ECO:0000256" key="4">
    <source>
        <dbReference type="ARBA" id="ARBA00023289"/>
    </source>
</evidence>